<gene>
    <name evidence="7" type="ORF">SAMN05661091_1577</name>
</gene>
<dbReference type="PANTHER" id="PTHR34858:SF1">
    <property type="entry name" value="CYSO-CYSTEINE PEPTIDASE"/>
    <property type="match status" value="1"/>
</dbReference>
<keyword evidence="1" id="KW-0645">Protease</keyword>
<feature type="domain" description="MPN" evidence="6">
    <location>
        <begin position="3"/>
        <end position="138"/>
    </location>
</feature>
<proteinExistence type="predicted"/>
<dbReference type="GO" id="GO:0008270">
    <property type="term" value="F:zinc ion binding"/>
    <property type="evidence" value="ECO:0007669"/>
    <property type="project" value="TreeGrafter"/>
</dbReference>
<dbReference type="SUPFAM" id="SSF102712">
    <property type="entry name" value="JAB1/MPN domain"/>
    <property type="match status" value="1"/>
</dbReference>
<name>A0A1X7H2P2_9BACL</name>
<accession>A0A1X7H2P2</accession>
<dbReference type="PROSITE" id="PS50249">
    <property type="entry name" value="MPN"/>
    <property type="match status" value="1"/>
</dbReference>
<reference evidence="7 8" key="1">
    <citation type="submission" date="2017-04" db="EMBL/GenBank/DDBJ databases">
        <authorList>
            <person name="Afonso C.L."/>
            <person name="Miller P.J."/>
            <person name="Scott M.A."/>
            <person name="Spackman E."/>
            <person name="Goraichik I."/>
            <person name="Dimitrov K.M."/>
            <person name="Suarez D.L."/>
            <person name="Swayne D.E."/>
        </authorList>
    </citation>
    <scope>NUCLEOTIDE SEQUENCE [LARGE SCALE GENOMIC DNA]</scope>
    <source>
        <strain evidence="7 8">N3/975</strain>
    </source>
</reference>
<dbReference type="SMART" id="SM00232">
    <property type="entry name" value="JAB_MPN"/>
    <property type="match status" value="1"/>
</dbReference>
<evidence type="ECO:0000313" key="8">
    <source>
        <dbReference type="Proteomes" id="UP000192940"/>
    </source>
</evidence>
<dbReference type="GO" id="GO:0000502">
    <property type="term" value="C:proteasome complex"/>
    <property type="evidence" value="ECO:0007669"/>
    <property type="project" value="UniProtKB-KW"/>
</dbReference>
<dbReference type="AlphaFoldDB" id="A0A1X7H2P2"/>
<dbReference type="Proteomes" id="UP000192940">
    <property type="component" value="Chromosome I"/>
</dbReference>
<evidence type="ECO:0000313" key="7">
    <source>
        <dbReference type="EMBL" id="SMF78610.1"/>
    </source>
</evidence>
<evidence type="ECO:0000256" key="3">
    <source>
        <dbReference type="ARBA" id="ARBA00022801"/>
    </source>
</evidence>
<dbReference type="InterPro" id="IPR000555">
    <property type="entry name" value="JAMM/MPN+_dom"/>
</dbReference>
<evidence type="ECO:0000256" key="2">
    <source>
        <dbReference type="ARBA" id="ARBA00022723"/>
    </source>
</evidence>
<evidence type="ECO:0000256" key="1">
    <source>
        <dbReference type="ARBA" id="ARBA00022670"/>
    </source>
</evidence>
<protein>
    <submittedName>
        <fullName evidence="7">Proteasome lid subunit RPN8/RPN11, contains Jab1/MPN metalloenzyme (JAMM) motif</fullName>
    </submittedName>
</protein>
<sequence length="169" mass="19328">MEVYTHEDFSIQLTAEVFHKISKQTFTCLPEEACGVLLGNLSERHLLMDDYIPIRNTAADPRHQFSLDPVQWTSLLLKKHRIFGLFHSHPSSLPVPSQDDLHQLQSFGGLFHVYFIGSPQNSQPGNLLLQAYLIVKDCSSPQATSPSSQESNRWMWSLRQEDYTLLRST</sequence>
<dbReference type="GO" id="GO:0008235">
    <property type="term" value="F:metalloexopeptidase activity"/>
    <property type="evidence" value="ECO:0007669"/>
    <property type="project" value="TreeGrafter"/>
</dbReference>
<organism evidence="7 8">
    <name type="scientific">Paenibacillus uliginis N3/975</name>
    <dbReference type="NCBI Taxonomy" id="1313296"/>
    <lineage>
        <taxon>Bacteria</taxon>
        <taxon>Bacillati</taxon>
        <taxon>Bacillota</taxon>
        <taxon>Bacilli</taxon>
        <taxon>Bacillales</taxon>
        <taxon>Paenibacillaceae</taxon>
        <taxon>Paenibacillus</taxon>
    </lineage>
</organism>
<dbReference type="PANTHER" id="PTHR34858">
    <property type="entry name" value="CYSO-CYSTEINE PEPTIDASE"/>
    <property type="match status" value="1"/>
</dbReference>
<evidence type="ECO:0000259" key="6">
    <source>
        <dbReference type="PROSITE" id="PS50249"/>
    </source>
</evidence>
<evidence type="ECO:0000256" key="4">
    <source>
        <dbReference type="ARBA" id="ARBA00022833"/>
    </source>
</evidence>
<evidence type="ECO:0000256" key="5">
    <source>
        <dbReference type="ARBA" id="ARBA00023049"/>
    </source>
</evidence>
<dbReference type="CDD" id="cd08070">
    <property type="entry name" value="MPN_like"/>
    <property type="match status" value="1"/>
</dbReference>
<dbReference type="RefSeq" id="WP_208918495.1">
    <property type="nucleotide sequence ID" value="NZ_LT840184.1"/>
</dbReference>
<dbReference type="InterPro" id="IPR037518">
    <property type="entry name" value="MPN"/>
</dbReference>
<dbReference type="Gene3D" id="3.40.140.10">
    <property type="entry name" value="Cytidine Deaminase, domain 2"/>
    <property type="match status" value="1"/>
</dbReference>
<dbReference type="EMBL" id="LT840184">
    <property type="protein sequence ID" value="SMF78610.1"/>
    <property type="molecule type" value="Genomic_DNA"/>
</dbReference>
<dbReference type="GO" id="GO:0006508">
    <property type="term" value="P:proteolysis"/>
    <property type="evidence" value="ECO:0007669"/>
    <property type="project" value="UniProtKB-KW"/>
</dbReference>
<dbReference type="Pfam" id="PF14464">
    <property type="entry name" value="Prok-JAB"/>
    <property type="match status" value="1"/>
</dbReference>
<keyword evidence="3" id="KW-0378">Hydrolase</keyword>
<keyword evidence="7" id="KW-0647">Proteasome</keyword>
<dbReference type="STRING" id="1313296.SAMN05661091_1577"/>
<keyword evidence="5" id="KW-0482">Metalloprotease</keyword>
<keyword evidence="2" id="KW-0479">Metal-binding</keyword>
<dbReference type="InterPro" id="IPR051929">
    <property type="entry name" value="VirAsm_ModProt"/>
</dbReference>
<dbReference type="InterPro" id="IPR028090">
    <property type="entry name" value="JAB_dom_prok"/>
</dbReference>
<keyword evidence="4" id="KW-0862">Zinc</keyword>
<keyword evidence="8" id="KW-1185">Reference proteome</keyword>